<evidence type="ECO:0000313" key="5">
    <source>
        <dbReference type="EMBL" id="KAI0489341.1"/>
    </source>
</evidence>
<reference evidence="5" key="1">
    <citation type="journal article" date="2022" name="Front. Genet.">
        <title>Chromosome-Scale Assembly of the Dendrobium nobile Genome Provides Insights Into the Molecular Mechanism of the Biosynthesis of the Medicinal Active Ingredient of Dendrobium.</title>
        <authorList>
            <person name="Xu Q."/>
            <person name="Niu S.-C."/>
            <person name="Li K.-L."/>
            <person name="Zheng P.-J."/>
            <person name="Zhang X.-J."/>
            <person name="Jia Y."/>
            <person name="Liu Y."/>
            <person name="Niu Y.-X."/>
            <person name="Yu L.-H."/>
            <person name="Chen D.-F."/>
            <person name="Zhang G.-Q."/>
        </authorList>
    </citation>
    <scope>NUCLEOTIDE SEQUENCE</scope>
    <source>
        <tissue evidence="5">Leaf</tissue>
    </source>
</reference>
<dbReference type="GO" id="GO:0016020">
    <property type="term" value="C:membrane"/>
    <property type="evidence" value="ECO:0007669"/>
    <property type="project" value="TreeGrafter"/>
</dbReference>
<dbReference type="EMBL" id="JAGYWB010000019">
    <property type="protein sequence ID" value="KAI0489341.1"/>
    <property type="molecule type" value="Genomic_DNA"/>
</dbReference>
<dbReference type="PANTHER" id="PTHR22753">
    <property type="entry name" value="TRANSMEMBRANE PROTEIN 68"/>
    <property type="match status" value="1"/>
</dbReference>
<sequence length="693" mass="77994">MATSVFASLPSSVASVRKPKPSSRRLPTSMALASGTEPAAFGISSELKTRTKLTEGGKPLPPPTLQKDGKVFDETVVEPRGLSDFIEQSRELVRHDGGPPRWITPLDCSGPRHTNLPSLFYLPGIDGVGMGLVRHHQRLGKIFDVWCLHIPVMDRTPFKGLVEYVESTIKSGSHCLPNMPVYLVGESLGACIALAVAARNPNIDFVLILANSATCFSKSNIQSLSSFLDVIPEPMHIGIPYFLDLLTGENLRMSSPFAVDQISITQVFSGFFENLNKMLPSLFFLAEILPKESLQWKVQLLKSASSYVDPRLHTVKAQTLLLASGKDQLFPSSEEARRLCKILPKCRVRYFNNSSHNLFLEESFDIVNVMKGSCYYRRSSYKDYVSDYLPPTPYEFQKISEQYRWINIAASPVMLSTLESGQIVKGLAGIPSEGPVLLVGYHMLMGFEAGPLVIRFLNEKNIHLRAVGHPFLFNRDSEMLMLDSSTYDGMRTMGVVPVSGTTLYKLLSRKSFVLLYPGGAREALHKKGEEYKLFWPEQAEFVRMASRFGATIVPFGVVGEDDIFEVLIDYNDLRKIPFYDFLDKRLNQKDFRVRANSAEEVGNQELHLPGLLPKIPGRFYYFFGKPIETKGLKKVSLERGEAQKIYLHVKSQVENCISYLKEKREQDPFRNLLPRLLYQVSRGFTEEAPTFEL</sequence>
<keyword evidence="2" id="KW-0808">Transferase</keyword>
<dbReference type="PANTHER" id="PTHR22753:SF24">
    <property type="entry name" value="ESTERASE_LIPASE_THIOESTERASE FAMILY PROTEIN"/>
    <property type="match status" value="1"/>
</dbReference>
<feature type="region of interest" description="Disordered" evidence="4">
    <location>
        <begin position="1"/>
        <end position="28"/>
    </location>
</feature>
<evidence type="ECO:0000313" key="6">
    <source>
        <dbReference type="Proteomes" id="UP000829196"/>
    </source>
</evidence>
<evidence type="ECO:0000256" key="2">
    <source>
        <dbReference type="ARBA" id="ARBA00022679"/>
    </source>
</evidence>
<name>A0A8T3A512_DENNO</name>
<dbReference type="OrthoDB" id="44277at2759"/>
<comment type="caution">
    <text evidence="5">The sequence shown here is derived from an EMBL/GenBank/DDBJ whole genome shotgun (WGS) entry which is preliminary data.</text>
</comment>
<gene>
    <name evidence="5" type="ORF">KFK09_029183</name>
</gene>
<accession>A0A8T3A512</accession>
<evidence type="ECO:0000256" key="4">
    <source>
        <dbReference type="SAM" id="MobiDB-lite"/>
    </source>
</evidence>
<dbReference type="AlphaFoldDB" id="A0A8T3A512"/>
<dbReference type="SUPFAM" id="SSF53474">
    <property type="entry name" value="alpha/beta-Hydrolases"/>
    <property type="match status" value="1"/>
</dbReference>
<dbReference type="Proteomes" id="UP000829196">
    <property type="component" value="Unassembled WGS sequence"/>
</dbReference>
<dbReference type="CDD" id="cd07987">
    <property type="entry name" value="LPLAT_MGAT-like"/>
    <property type="match status" value="1"/>
</dbReference>
<proteinExistence type="inferred from homology"/>
<dbReference type="GO" id="GO:0004144">
    <property type="term" value="F:diacylglycerol O-acyltransferase activity"/>
    <property type="evidence" value="ECO:0007669"/>
    <property type="project" value="UniProtKB-ARBA"/>
</dbReference>
<feature type="compositionally biased region" description="Polar residues" evidence="4">
    <location>
        <begin position="1"/>
        <end position="14"/>
    </location>
</feature>
<comment type="similarity">
    <text evidence="1">Belongs to the diacylglycerol acyltransferase family.</text>
</comment>
<keyword evidence="3" id="KW-0012">Acyltransferase</keyword>
<evidence type="ECO:0000256" key="3">
    <source>
        <dbReference type="ARBA" id="ARBA00023315"/>
    </source>
</evidence>
<protein>
    <submittedName>
        <fullName evidence="5">Uncharacterized protein</fullName>
    </submittedName>
</protein>
<organism evidence="5 6">
    <name type="scientific">Dendrobium nobile</name>
    <name type="common">Orchid</name>
    <dbReference type="NCBI Taxonomy" id="94219"/>
    <lineage>
        <taxon>Eukaryota</taxon>
        <taxon>Viridiplantae</taxon>
        <taxon>Streptophyta</taxon>
        <taxon>Embryophyta</taxon>
        <taxon>Tracheophyta</taxon>
        <taxon>Spermatophyta</taxon>
        <taxon>Magnoliopsida</taxon>
        <taxon>Liliopsida</taxon>
        <taxon>Asparagales</taxon>
        <taxon>Orchidaceae</taxon>
        <taxon>Epidendroideae</taxon>
        <taxon>Malaxideae</taxon>
        <taxon>Dendrobiinae</taxon>
        <taxon>Dendrobium</taxon>
    </lineage>
</organism>
<dbReference type="Gene3D" id="3.40.50.1820">
    <property type="entry name" value="alpha/beta hydrolase"/>
    <property type="match status" value="1"/>
</dbReference>
<keyword evidence="6" id="KW-1185">Reference proteome</keyword>
<dbReference type="InterPro" id="IPR007130">
    <property type="entry name" value="DAGAT"/>
</dbReference>
<dbReference type="SMR" id="A0A8T3A512"/>
<evidence type="ECO:0000256" key="1">
    <source>
        <dbReference type="ARBA" id="ARBA00005420"/>
    </source>
</evidence>
<dbReference type="InterPro" id="IPR029058">
    <property type="entry name" value="AB_hydrolase_fold"/>
</dbReference>
<dbReference type="Pfam" id="PF03982">
    <property type="entry name" value="DAGAT"/>
    <property type="match status" value="1"/>
</dbReference>
<dbReference type="GO" id="GO:0019432">
    <property type="term" value="P:triglyceride biosynthetic process"/>
    <property type="evidence" value="ECO:0007669"/>
    <property type="project" value="UniProtKB-ARBA"/>
</dbReference>